<dbReference type="EMBL" id="UINC01115236">
    <property type="protein sequence ID" value="SVC86110.1"/>
    <property type="molecule type" value="Genomic_DNA"/>
</dbReference>
<organism evidence="3">
    <name type="scientific">marine metagenome</name>
    <dbReference type="NCBI Taxonomy" id="408172"/>
    <lineage>
        <taxon>unclassified sequences</taxon>
        <taxon>metagenomes</taxon>
        <taxon>ecological metagenomes</taxon>
    </lineage>
</organism>
<sequence length="239" mass="26332">MKTALISGGAKRIGAQIVRTLHEDGYKVIIHCHQSEEIAQALCHELNSKRNDSAQVVITDLGDNKAIRKLTQTIKSLDLLVNNASVFYPTLTENSTIEDWDNIININLRAPFFLATGLSKILATSQGSIVNIIDIHSDRPLKKFSIYNISKAGMKMLTKTLAKELAPNIRVNGISPGSILWPQDDSQLSEKEKMIIIDRITLKKQGSPNDIAEAVLFLADAKYITGQVINIDGGRSLNQ</sequence>
<dbReference type="NCBIfam" id="NF006598">
    <property type="entry name" value="PRK09135.1"/>
    <property type="match status" value="1"/>
</dbReference>
<keyword evidence="2" id="KW-0560">Oxidoreductase</keyword>
<dbReference type="InterPro" id="IPR002347">
    <property type="entry name" value="SDR_fam"/>
</dbReference>
<reference evidence="3" key="1">
    <citation type="submission" date="2018-05" db="EMBL/GenBank/DDBJ databases">
        <authorList>
            <person name="Lanie J.A."/>
            <person name="Ng W.-L."/>
            <person name="Kazmierczak K.M."/>
            <person name="Andrzejewski T.M."/>
            <person name="Davidsen T.M."/>
            <person name="Wayne K.J."/>
            <person name="Tettelin H."/>
            <person name="Glass J.I."/>
            <person name="Rusch D."/>
            <person name="Podicherti R."/>
            <person name="Tsui H.-C.T."/>
            <person name="Winkler M.E."/>
        </authorList>
    </citation>
    <scope>NUCLEOTIDE SEQUENCE</scope>
</reference>
<dbReference type="PROSITE" id="PS00061">
    <property type="entry name" value="ADH_SHORT"/>
    <property type="match status" value="1"/>
</dbReference>
<dbReference type="PANTHER" id="PTHR43639">
    <property type="entry name" value="OXIDOREDUCTASE, SHORT-CHAIN DEHYDROGENASE/REDUCTASE FAMILY (AFU_ORTHOLOGUE AFUA_5G02870)"/>
    <property type="match status" value="1"/>
</dbReference>
<gene>
    <name evidence="3" type="ORF">METZ01_LOCUS338964</name>
</gene>
<dbReference type="InterPro" id="IPR036291">
    <property type="entry name" value="NAD(P)-bd_dom_sf"/>
</dbReference>
<comment type="similarity">
    <text evidence="1">Belongs to the short-chain dehydrogenases/reductases (SDR) family.</text>
</comment>
<accession>A0A382QMI4</accession>
<dbReference type="InterPro" id="IPR020904">
    <property type="entry name" value="Sc_DH/Rdtase_CS"/>
</dbReference>
<evidence type="ECO:0000256" key="2">
    <source>
        <dbReference type="ARBA" id="ARBA00023002"/>
    </source>
</evidence>
<protein>
    <recommendedName>
        <fullName evidence="4">Pteridine reductase</fullName>
    </recommendedName>
</protein>
<dbReference type="PANTHER" id="PTHR43639:SF1">
    <property type="entry name" value="SHORT-CHAIN DEHYDROGENASE_REDUCTASE FAMILY PROTEIN"/>
    <property type="match status" value="1"/>
</dbReference>
<evidence type="ECO:0000313" key="3">
    <source>
        <dbReference type="EMBL" id="SVC86110.1"/>
    </source>
</evidence>
<dbReference type="SUPFAM" id="SSF51735">
    <property type="entry name" value="NAD(P)-binding Rossmann-fold domains"/>
    <property type="match status" value="1"/>
</dbReference>
<evidence type="ECO:0000256" key="1">
    <source>
        <dbReference type="ARBA" id="ARBA00006484"/>
    </source>
</evidence>
<dbReference type="GO" id="GO:0016491">
    <property type="term" value="F:oxidoreductase activity"/>
    <property type="evidence" value="ECO:0007669"/>
    <property type="project" value="UniProtKB-KW"/>
</dbReference>
<dbReference type="PRINTS" id="PR00080">
    <property type="entry name" value="SDRFAMILY"/>
</dbReference>
<dbReference type="Gene3D" id="3.40.50.720">
    <property type="entry name" value="NAD(P)-binding Rossmann-like Domain"/>
    <property type="match status" value="1"/>
</dbReference>
<name>A0A382QMI4_9ZZZZ</name>
<evidence type="ECO:0008006" key="4">
    <source>
        <dbReference type="Google" id="ProtNLM"/>
    </source>
</evidence>
<dbReference type="Pfam" id="PF13561">
    <property type="entry name" value="adh_short_C2"/>
    <property type="match status" value="1"/>
</dbReference>
<dbReference type="PRINTS" id="PR00081">
    <property type="entry name" value="GDHRDH"/>
</dbReference>
<proteinExistence type="inferred from homology"/>
<dbReference type="AlphaFoldDB" id="A0A382QMI4"/>